<name>A0A939GWX4_9BURK</name>
<dbReference type="GO" id="GO:0032259">
    <property type="term" value="P:methylation"/>
    <property type="evidence" value="ECO:0007669"/>
    <property type="project" value="UniProtKB-KW"/>
</dbReference>
<evidence type="ECO:0000313" key="4">
    <source>
        <dbReference type="Proteomes" id="UP000664731"/>
    </source>
</evidence>
<dbReference type="AlphaFoldDB" id="A0A939GWX4"/>
<keyword evidence="4" id="KW-1185">Reference proteome</keyword>
<reference evidence="3" key="1">
    <citation type="submission" date="2021-03" db="EMBL/GenBank/DDBJ databases">
        <title>Comamonas denitrificans.</title>
        <authorList>
            <person name="Finster K."/>
        </authorList>
    </citation>
    <scope>NUCLEOTIDE SEQUENCE</scope>
    <source>
        <strain evidence="3">MM2021_4</strain>
    </source>
</reference>
<feature type="coiled-coil region" evidence="1">
    <location>
        <begin position="477"/>
        <end position="504"/>
    </location>
</feature>
<proteinExistence type="predicted"/>
<dbReference type="Gene3D" id="3.40.50.150">
    <property type="entry name" value="Vaccinia Virus protein VP39"/>
    <property type="match status" value="1"/>
</dbReference>
<dbReference type="RefSeq" id="WP_207575144.1">
    <property type="nucleotide sequence ID" value="NZ_JAFNME010000012.1"/>
</dbReference>
<feature type="domain" description="Methyltransferase regulatory" evidence="2">
    <location>
        <begin position="216"/>
        <end position="299"/>
    </location>
</feature>
<evidence type="ECO:0000259" key="2">
    <source>
        <dbReference type="Pfam" id="PF10119"/>
    </source>
</evidence>
<dbReference type="InterPro" id="IPR029063">
    <property type="entry name" value="SAM-dependent_MTases_sf"/>
</dbReference>
<dbReference type="Proteomes" id="UP000664731">
    <property type="component" value="Unassembled WGS sequence"/>
</dbReference>
<dbReference type="SUPFAM" id="SSF53335">
    <property type="entry name" value="S-adenosyl-L-methionine-dependent methyltransferases"/>
    <property type="match status" value="1"/>
</dbReference>
<keyword evidence="3" id="KW-0489">Methyltransferase</keyword>
<sequence length="515" mass="56635">MTDWTAGYVADIGYTYGYYTELNPLRVRLAFLNAGLVPPEVGSACELGFGQGMSANLHAAASVVQWSGTDFNPAQAAFAQELARVAESGAQLFDEAFDQFGARADLPEFDYIGLHGIWSWISDENRAVIVDFIRRKLKVGGVLYISYNTQPGWAAMVPMRDLLTEHAEVLGSDGAGIVSRIDAALNFADQLLAANPAYARANPQIAERIKAIKGQNRHYVAHEYFNRDWQPMAFAQMGRWLQSAKLTWACSANYLDAIDAVNLTAEQQTLLASIPDPMFRQTTRDFCVNQQFRKDYWVKGGRTLTALEQAEALRGQRILLAQPRADVGLKVTGSLGEATLQEAVYGPILDQLADHKPKTLGQLEHALKATPSTQSLSFAQILQAAMVLSATGAVQAVQDDAVVQKAKKRTDRLNVYLMTKARSSNELSYLASPVTGGGVTVPRFQQLFLLAKQQGHKQPQDWASFVWNILALQNQRLVKDGKTLESVEENLAELTAQASEFAEKQLPILKALQIA</sequence>
<comment type="caution">
    <text evidence="3">The sequence shown here is derived from an EMBL/GenBank/DDBJ whole genome shotgun (WGS) entry which is preliminary data.</text>
</comment>
<keyword evidence="1" id="KW-0175">Coiled coil</keyword>
<protein>
    <submittedName>
        <fullName evidence="3">Methyltransferase regulatory domain-containing protein</fullName>
    </submittedName>
</protein>
<dbReference type="GO" id="GO:0008168">
    <property type="term" value="F:methyltransferase activity"/>
    <property type="evidence" value="ECO:0007669"/>
    <property type="project" value="UniProtKB-KW"/>
</dbReference>
<keyword evidence="3" id="KW-0808">Transferase</keyword>
<dbReference type="EMBL" id="JAFNME010000012">
    <property type="protein sequence ID" value="MBO1249624.1"/>
    <property type="molecule type" value="Genomic_DNA"/>
</dbReference>
<evidence type="ECO:0000313" key="3">
    <source>
        <dbReference type="EMBL" id="MBO1249624.1"/>
    </source>
</evidence>
<gene>
    <name evidence="3" type="ORF">J1777_07235</name>
</gene>
<organism evidence="3 4">
    <name type="scientific">Comamonas denitrificans</name>
    <dbReference type="NCBI Taxonomy" id="117506"/>
    <lineage>
        <taxon>Bacteria</taxon>
        <taxon>Pseudomonadati</taxon>
        <taxon>Pseudomonadota</taxon>
        <taxon>Betaproteobacteria</taxon>
        <taxon>Burkholderiales</taxon>
        <taxon>Comamonadaceae</taxon>
        <taxon>Comamonas</taxon>
    </lineage>
</organism>
<accession>A0A939GWX4</accession>
<dbReference type="InterPro" id="IPR018773">
    <property type="entry name" value="MeTrfase_reg_dom_prd"/>
</dbReference>
<evidence type="ECO:0000256" key="1">
    <source>
        <dbReference type="SAM" id="Coils"/>
    </source>
</evidence>
<dbReference type="Pfam" id="PF10119">
    <property type="entry name" value="MethyTransf_Reg"/>
    <property type="match status" value="1"/>
</dbReference>